<feature type="transmembrane region" description="Helical" evidence="5">
    <location>
        <begin position="197"/>
        <end position="217"/>
    </location>
</feature>
<sequence>MNPTLKFLLAVLIALEISFTSVWVINVVLAALGLIVILWHRTPWKRVGLLLLVPLIPATALAVAMLMQGRGNNNVHFAIVLFTRIYAYVFVGSAATLTTPIQTLVMSLEQNAHVPSKFAYGFLGAFNLMPKIVSEVATIRAAGQMRGQVLHFWSPQLYFKAIIASLNWSENLAEAMTSHGFVEEAPRTHLTVITTSWWDWVLIIVPLLLLQVGLFAIPLP</sequence>
<dbReference type="Proteomes" id="UP000051845">
    <property type="component" value="Unassembled WGS sequence"/>
</dbReference>
<accession>A0A0R2B6F8</accession>
<dbReference type="EMBL" id="AYYR01000059">
    <property type="protein sequence ID" value="KRM75085.1"/>
    <property type="molecule type" value="Genomic_DNA"/>
</dbReference>
<keyword evidence="3 5" id="KW-1133">Transmembrane helix</keyword>
<comment type="caution">
    <text evidence="6">The sequence shown here is derived from an EMBL/GenBank/DDBJ whole genome shotgun (WGS) entry which is preliminary data.</text>
</comment>
<evidence type="ECO:0000256" key="5">
    <source>
        <dbReference type="SAM" id="Phobius"/>
    </source>
</evidence>
<protein>
    <submittedName>
        <fullName evidence="6">ABC transporter</fullName>
    </submittedName>
</protein>
<keyword evidence="2 5" id="KW-0812">Transmembrane</keyword>
<dbReference type="InterPro" id="IPR003339">
    <property type="entry name" value="ABC/ECF_trnsptr_transmembrane"/>
</dbReference>
<feature type="transmembrane region" description="Helical" evidence="5">
    <location>
        <begin position="49"/>
        <end position="69"/>
    </location>
</feature>
<proteinExistence type="predicted"/>
<dbReference type="PATRIC" id="fig|1423733.4.peg.2733"/>
<dbReference type="GO" id="GO:0005886">
    <property type="term" value="C:plasma membrane"/>
    <property type="evidence" value="ECO:0007669"/>
    <property type="project" value="UniProtKB-ARBA"/>
</dbReference>
<evidence type="ECO:0000313" key="6">
    <source>
        <dbReference type="EMBL" id="KRM75085.1"/>
    </source>
</evidence>
<dbReference type="STRING" id="33960.TY91_09385"/>
<evidence type="ECO:0000256" key="1">
    <source>
        <dbReference type="ARBA" id="ARBA00004141"/>
    </source>
</evidence>
<evidence type="ECO:0000256" key="3">
    <source>
        <dbReference type="ARBA" id="ARBA00022989"/>
    </source>
</evidence>
<dbReference type="AlphaFoldDB" id="A0A0R2B6F8"/>
<comment type="subcellular location">
    <subcellularLocation>
        <location evidence="1">Membrane</location>
        <topology evidence="1">Multi-pass membrane protein</topology>
    </subcellularLocation>
</comment>
<organism evidence="6 7">
    <name type="scientific">Secundilactobacillus collinoides DSM 20515 = JCM 1123</name>
    <dbReference type="NCBI Taxonomy" id="1423733"/>
    <lineage>
        <taxon>Bacteria</taxon>
        <taxon>Bacillati</taxon>
        <taxon>Bacillota</taxon>
        <taxon>Bacilli</taxon>
        <taxon>Lactobacillales</taxon>
        <taxon>Lactobacillaceae</taxon>
        <taxon>Secundilactobacillus</taxon>
    </lineage>
</organism>
<name>A0A0R2B6F8_SECCO</name>
<feature type="transmembrane region" description="Helical" evidence="5">
    <location>
        <begin position="75"/>
        <end position="97"/>
    </location>
</feature>
<evidence type="ECO:0000313" key="7">
    <source>
        <dbReference type="Proteomes" id="UP000051845"/>
    </source>
</evidence>
<evidence type="ECO:0000256" key="2">
    <source>
        <dbReference type="ARBA" id="ARBA00022692"/>
    </source>
</evidence>
<keyword evidence="4 5" id="KW-0472">Membrane</keyword>
<dbReference type="RefSeq" id="WP_054761213.1">
    <property type="nucleotide sequence ID" value="NZ_AYYR01000059.1"/>
</dbReference>
<evidence type="ECO:0000256" key="4">
    <source>
        <dbReference type="ARBA" id="ARBA00023136"/>
    </source>
</evidence>
<dbReference type="Pfam" id="PF02361">
    <property type="entry name" value="CbiQ"/>
    <property type="match status" value="1"/>
</dbReference>
<dbReference type="CDD" id="cd16914">
    <property type="entry name" value="EcfT"/>
    <property type="match status" value="1"/>
</dbReference>
<gene>
    <name evidence="6" type="ORF">FC82_GL002616</name>
</gene>
<feature type="transmembrane region" description="Helical" evidence="5">
    <location>
        <begin position="6"/>
        <end position="37"/>
    </location>
</feature>
<reference evidence="6 7" key="1">
    <citation type="journal article" date="2015" name="Genome Announc.">
        <title>Expanding the biotechnology potential of lactobacilli through comparative genomics of 213 strains and associated genera.</title>
        <authorList>
            <person name="Sun Z."/>
            <person name="Harris H.M."/>
            <person name="McCann A."/>
            <person name="Guo C."/>
            <person name="Argimon S."/>
            <person name="Zhang W."/>
            <person name="Yang X."/>
            <person name="Jeffery I.B."/>
            <person name="Cooney J.C."/>
            <person name="Kagawa T.F."/>
            <person name="Liu W."/>
            <person name="Song Y."/>
            <person name="Salvetti E."/>
            <person name="Wrobel A."/>
            <person name="Rasinkangas P."/>
            <person name="Parkhill J."/>
            <person name="Rea M.C."/>
            <person name="O'Sullivan O."/>
            <person name="Ritari J."/>
            <person name="Douillard F.P."/>
            <person name="Paul Ross R."/>
            <person name="Yang R."/>
            <person name="Briner A.E."/>
            <person name="Felis G.E."/>
            <person name="de Vos W.M."/>
            <person name="Barrangou R."/>
            <person name="Klaenhammer T.R."/>
            <person name="Caufield P.W."/>
            <person name="Cui Y."/>
            <person name="Zhang H."/>
            <person name="O'Toole P.W."/>
        </authorList>
    </citation>
    <scope>NUCLEOTIDE SEQUENCE [LARGE SCALE GENOMIC DNA]</scope>
    <source>
        <strain evidence="6 7">DSM 20515</strain>
    </source>
</reference>